<dbReference type="GO" id="GO:0071013">
    <property type="term" value="C:catalytic step 2 spliceosome"/>
    <property type="evidence" value="ECO:0007669"/>
    <property type="project" value="TreeGrafter"/>
</dbReference>
<evidence type="ECO:0000256" key="1">
    <source>
        <dbReference type="ARBA" id="ARBA00004123"/>
    </source>
</evidence>
<dbReference type="GO" id="GO:0071011">
    <property type="term" value="C:precatalytic spliceosome"/>
    <property type="evidence" value="ECO:0007669"/>
    <property type="project" value="TreeGrafter"/>
</dbReference>
<dbReference type="GO" id="GO:0000974">
    <property type="term" value="C:Prp19 complex"/>
    <property type="evidence" value="ECO:0007669"/>
    <property type="project" value="TreeGrafter"/>
</dbReference>
<dbReference type="GO" id="GO:0008380">
    <property type="term" value="P:RNA splicing"/>
    <property type="evidence" value="ECO:0007669"/>
    <property type="project" value="UniProtKB-KW"/>
</dbReference>
<evidence type="ECO:0000256" key="3">
    <source>
        <dbReference type="ARBA" id="ARBA00022664"/>
    </source>
</evidence>
<sequence length="222" mass="25148">MAAEHDTVDIFDSLPYFDRDLELFPDLKRKVDAELAREAGKTPKQLHPKLPPPATLFEKNPLLAAELARIEAHKPIPPIDTTRYQLPPPPSGQDASEEAWQKALDNAKAQLTHQELRQSNLALLQTYGANAWRLHNYLLEADAKVYEAALEKLREETTELNRERKNYQTRAGQQLSSLETKWTELMSNLLQIEVANTAMEAEIYGLHQREQELQADLGASSA</sequence>
<dbReference type="GO" id="GO:0006397">
    <property type="term" value="P:mRNA processing"/>
    <property type="evidence" value="ECO:0007669"/>
    <property type="project" value="UniProtKB-KW"/>
</dbReference>
<accession>A0A165PEA8</accession>
<evidence type="ECO:0000256" key="2">
    <source>
        <dbReference type="ARBA" id="ARBA00010788"/>
    </source>
</evidence>
<evidence type="ECO:0000256" key="4">
    <source>
        <dbReference type="ARBA" id="ARBA00022728"/>
    </source>
</evidence>
<dbReference type="AlphaFoldDB" id="A0A165PEA8"/>
<keyword evidence="7" id="KW-0175">Coiled coil</keyword>
<protein>
    <submittedName>
        <fullName evidence="8">Breast carcinoma amplified sequence 2</fullName>
    </submittedName>
</protein>
<feature type="coiled-coil region" evidence="7">
    <location>
        <begin position="136"/>
        <end position="170"/>
    </location>
</feature>
<dbReference type="EMBL" id="KV425890">
    <property type="protein sequence ID" value="KZW02053.1"/>
    <property type="molecule type" value="Genomic_DNA"/>
</dbReference>
<evidence type="ECO:0000256" key="6">
    <source>
        <dbReference type="ARBA" id="ARBA00023242"/>
    </source>
</evidence>
<evidence type="ECO:0000313" key="9">
    <source>
        <dbReference type="Proteomes" id="UP000077266"/>
    </source>
</evidence>
<name>A0A165PEA8_EXIGL</name>
<proteinExistence type="inferred from homology"/>
<keyword evidence="3" id="KW-0507">mRNA processing</keyword>
<organism evidence="8 9">
    <name type="scientific">Exidia glandulosa HHB12029</name>
    <dbReference type="NCBI Taxonomy" id="1314781"/>
    <lineage>
        <taxon>Eukaryota</taxon>
        <taxon>Fungi</taxon>
        <taxon>Dikarya</taxon>
        <taxon>Basidiomycota</taxon>
        <taxon>Agaricomycotina</taxon>
        <taxon>Agaricomycetes</taxon>
        <taxon>Auriculariales</taxon>
        <taxon>Exidiaceae</taxon>
        <taxon>Exidia</taxon>
    </lineage>
</organism>
<evidence type="ECO:0000256" key="5">
    <source>
        <dbReference type="ARBA" id="ARBA00023187"/>
    </source>
</evidence>
<dbReference type="PANTHER" id="PTHR13296:SF0">
    <property type="entry name" value="PRE-MRNA-SPLICING FACTOR SPF27"/>
    <property type="match status" value="1"/>
</dbReference>
<evidence type="ECO:0000313" key="8">
    <source>
        <dbReference type="EMBL" id="KZW02053.1"/>
    </source>
</evidence>
<keyword evidence="6" id="KW-0539">Nucleus</keyword>
<dbReference type="STRING" id="1314781.A0A165PEA8"/>
<evidence type="ECO:0000256" key="7">
    <source>
        <dbReference type="SAM" id="Coils"/>
    </source>
</evidence>
<dbReference type="InParanoid" id="A0A165PEA8"/>
<dbReference type="Proteomes" id="UP000077266">
    <property type="component" value="Unassembled WGS sequence"/>
</dbReference>
<keyword evidence="4" id="KW-0747">Spliceosome</keyword>
<dbReference type="InterPro" id="IPR008409">
    <property type="entry name" value="SPF27"/>
</dbReference>
<reference evidence="8 9" key="1">
    <citation type="journal article" date="2016" name="Mol. Biol. Evol.">
        <title>Comparative Genomics of Early-Diverging Mushroom-Forming Fungi Provides Insights into the Origins of Lignocellulose Decay Capabilities.</title>
        <authorList>
            <person name="Nagy L.G."/>
            <person name="Riley R."/>
            <person name="Tritt A."/>
            <person name="Adam C."/>
            <person name="Daum C."/>
            <person name="Floudas D."/>
            <person name="Sun H."/>
            <person name="Yadav J.S."/>
            <person name="Pangilinan J."/>
            <person name="Larsson K.H."/>
            <person name="Matsuura K."/>
            <person name="Barry K."/>
            <person name="Labutti K."/>
            <person name="Kuo R."/>
            <person name="Ohm R.A."/>
            <person name="Bhattacharya S.S."/>
            <person name="Shirouzu T."/>
            <person name="Yoshinaga Y."/>
            <person name="Martin F.M."/>
            <person name="Grigoriev I.V."/>
            <person name="Hibbett D.S."/>
        </authorList>
    </citation>
    <scope>NUCLEOTIDE SEQUENCE [LARGE SCALE GENOMIC DNA]</scope>
    <source>
        <strain evidence="8 9">HHB12029</strain>
    </source>
</reference>
<keyword evidence="5" id="KW-0508">mRNA splicing</keyword>
<comment type="similarity">
    <text evidence="2">Belongs to the SPF27 family.</text>
</comment>
<dbReference type="PANTHER" id="PTHR13296">
    <property type="entry name" value="BCAS2 PROTEIN"/>
    <property type="match status" value="1"/>
</dbReference>
<dbReference type="OrthoDB" id="205794at2759"/>
<gene>
    <name evidence="8" type="ORF">EXIGLDRAFT_602424</name>
</gene>
<dbReference type="Pfam" id="PF05700">
    <property type="entry name" value="BCAS2"/>
    <property type="match status" value="1"/>
</dbReference>
<keyword evidence="9" id="KW-1185">Reference proteome</keyword>
<comment type="subcellular location">
    <subcellularLocation>
        <location evidence="1">Nucleus</location>
    </subcellularLocation>
</comment>